<keyword evidence="1" id="KW-0805">Transcription regulation</keyword>
<keyword evidence="2" id="KW-0238">DNA-binding</keyword>
<dbReference type="GO" id="GO:0003677">
    <property type="term" value="F:DNA binding"/>
    <property type="evidence" value="ECO:0007669"/>
    <property type="project" value="UniProtKB-KW"/>
</dbReference>
<protein>
    <submittedName>
        <fullName evidence="4">FCD domain-containing protein</fullName>
    </submittedName>
</protein>
<dbReference type="InterPro" id="IPR008920">
    <property type="entry name" value="TF_FadR/GntR_C"/>
</dbReference>
<dbReference type="InterPro" id="IPR036390">
    <property type="entry name" value="WH_DNA-bd_sf"/>
</dbReference>
<dbReference type="SMART" id="SM00345">
    <property type="entry name" value="HTH_GNTR"/>
    <property type="match status" value="1"/>
</dbReference>
<dbReference type="CDD" id="cd07377">
    <property type="entry name" value="WHTH_GntR"/>
    <property type="match status" value="1"/>
</dbReference>
<accession>A0A5C4W618</accession>
<dbReference type="InterPro" id="IPR011711">
    <property type="entry name" value="GntR_C"/>
</dbReference>
<sequence length="238" mass="25748">MSVPRAVPRRRSAVEAVASEIEDGIVEGRLRVGSRLGTRAELAGRFGVAPTTIAEAVRVLEAKGLITTRTGPQGGIFVAQRTAQAVIGSGFLNLQDVPSTAIDCVRVIDALEPAVAQAAAEHRSAADAEDLTRLLEQLRATWSDRVAGLRANWLLHRRIAEIVPNPVLKTVYLSLLAYVESHDDFYVADDGIPPNSRVRLEIHEKLVAAIVAGDRAATADAVRRHQTVYDDFHVVEVP</sequence>
<dbReference type="GO" id="GO:0003700">
    <property type="term" value="F:DNA-binding transcription factor activity"/>
    <property type="evidence" value="ECO:0007669"/>
    <property type="project" value="InterPro"/>
</dbReference>
<keyword evidence="5" id="KW-1185">Reference proteome</keyword>
<dbReference type="SMART" id="SM00895">
    <property type="entry name" value="FCD"/>
    <property type="match status" value="1"/>
</dbReference>
<dbReference type="Pfam" id="PF00392">
    <property type="entry name" value="GntR"/>
    <property type="match status" value="1"/>
</dbReference>
<dbReference type="AlphaFoldDB" id="A0A5C4W618"/>
<dbReference type="Gene3D" id="1.10.10.10">
    <property type="entry name" value="Winged helix-like DNA-binding domain superfamily/Winged helix DNA-binding domain"/>
    <property type="match status" value="1"/>
</dbReference>
<reference evidence="4 5" key="1">
    <citation type="submission" date="2019-10" db="EMBL/GenBank/DDBJ databases">
        <title>Nonomuraea sp. nov., isolated from Phyllanthus amarus.</title>
        <authorList>
            <person name="Klykleung N."/>
            <person name="Tanasupawat S."/>
        </authorList>
    </citation>
    <scope>NUCLEOTIDE SEQUENCE [LARGE SCALE GENOMIC DNA]</scope>
    <source>
        <strain evidence="4 5">PA1-10</strain>
    </source>
</reference>
<dbReference type="EMBL" id="VDLX02000011">
    <property type="protein sequence ID" value="KAB8191882.1"/>
    <property type="molecule type" value="Genomic_DNA"/>
</dbReference>
<comment type="caution">
    <text evidence="4">The sequence shown here is derived from an EMBL/GenBank/DDBJ whole genome shotgun (WGS) entry which is preliminary data.</text>
</comment>
<dbReference type="PROSITE" id="PS50949">
    <property type="entry name" value="HTH_GNTR"/>
    <property type="match status" value="1"/>
</dbReference>
<evidence type="ECO:0000256" key="1">
    <source>
        <dbReference type="ARBA" id="ARBA00023015"/>
    </source>
</evidence>
<evidence type="ECO:0000256" key="3">
    <source>
        <dbReference type="ARBA" id="ARBA00023163"/>
    </source>
</evidence>
<evidence type="ECO:0000313" key="4">
    <source>
        <dbReference type="EMBL" id="KAB8191882.1"/>
    </source>
</evidence>
<name>A0A5C4W618_9ACTN</name>
<dbReference type="PANTHER" id="PTHR43537">
    <property type="entry name" value="TRANSCRIPTIONAL REGULATOR, GNTR FAMILY"/>
    <property type="match status" value="1"/>
</dbReference>
<dbReference type="SUPFAM" id="SSF46785">
    <property type="entry name" value="Winged helix' DNA-binding domain"/>
    <property type="match status" value="1"/>
</dbReference>
<dbReference type="SUPFAM" id="SSF48008">
    <property type="entry name" value="GntR ligand-binding domain-like"/>
    <property type="match status" value="1"/>
</dbReference>
<dbReference type="Gene3D" id="1.20.120.530">
    <property type="entry name" value="GntR ligand-binding domain-like"/>
    <property type="match status" value="1"/>
</dbReference>
<dbReference type="Proteomes" id="UP000312512">
    <property type="component" value="Unassembled WGS sequence"/>
</dbReference>
<evidence type="ECO:0000313" key="5">
    <source>
        <dbReference type="Proteomes" id="UP000312512"/>
    </source>
</evidence>
<evidence type="ECO:0000256" key="2">
    <source>
        <dbReference type="ARBA" id="ARBA00023125"/>
    </source>
</evidence>
<keyword evidence="3" id="KW-0804">Transcription</keyword>
<dbReference type="InterPro" id="IPR036388">
    <property type="entry name" value="WH-like_DNA-bd_sf"/>
</dbReference>
<dbReference type="PANTHER" id="PTHR43537:SF24">
    <property type="entry name" value="GLUCONATE OPERON TRANSCRIPTIONAL REPRESSOR"/>
    <property type="match status" value="1"/>
</dbReference>
<gene>
    <name evidence="4" type="ORF">FH608_028430</name>
</gene>
<dbReference type="RefSeq" id="WP_139633677.1">
    <property type="nucleotide sequence ID" value="NZ_VDLX02000011.1"/>
</dbReference>
<dbReference type="OrthoDB" id="3232242at2"/>
<proteinExistence type="predicted"/>
<dbReference type="InterPro" id="IPR000524">
    <property type="entry name" value="Tscrpt_reg_HTH_GntR"/>
</dbReference>
<dbReference type="Pfam" id="PF07729">
    <property type="entry name" value="FCD"/>
    <property type="match status" value="1"/>
</dbReference>
<organism evidence="4 5">
    <name type="scientific">Nonomuraea phyllanthi</name>
    <dbReference type="NCBI Taxonomy" id="2219224"/>
    <lineage>
        <taxon>Bacteria</taxon>
        <taxon>Bacillati</taxon>
        <taxon>Actinomycetota</taxon>
        <taxon>Actinomycetes</taxon>
        <taxon>Streptosporangiales</taxon>
        <taxon>Streptosporangiaceae</taxon>
        <taxon>Nonomuraea</taxon>
    </lineage>
</organism>